<gene>
    <name evidence="1" type="ORF">J4709_33325</name>
</gene>
<name>A0ABS3S0C4_9ACTN</name>
<reference evidence="1 2" key="1">
    <citation type="submission" date="2021-03" db="EMBL/GenBank/DDBJ databases">
        <title>Actinomadura violae sp. nov., isolated from lichen in Thailand.</title>
        <authorList>
            <person name="Kanchanasin P."/>
            <person name="Saeng-In P."/>
            <person name="Phongsopitanun W."/>
            <person name="Yuki M."/>
            <person name="Kudo T."/>
            <person name="Ohkuma M."/>
            <person name="Tanasupawat S."/>
        </authorList>
    </citation>
    <scope>NUCLEOTIDE SEQUENCE [LARGE SCALE GENOMIC DNA]</scope>
    <source>
        <strain evidence="1 2">LCR2-06</strain>
    </source>
</reference>
<sequence length="116" mass="12666">MVVTLDDIRRSALALPETEEATHFRLPSFKVRGRPFAGVEKGEATAVFSVTEEEAAAAVAADPAVFEEVWRTAGTRIFVGLRADLAKVTGERVAELVEHAWRNKAPKRVVAAHDAR</sequence>
<keyword evidence="2" id="KW-1185">Reference proteome</keyword>
<dbReference type="Proteomes" id="UP000680206">
    <property type="component" value="Unassembled WGS sequence"/>
</dbReference>
<dbReference type="RefSeq" id="WP_208246766.1">
    <property type="nucleotide sequence ID" value="NZ_JAGEPF010000022.1"/>
</dbReference>
<evidence type="ECO:0000313" key="2">
    <source>
        <dbReference type="Proteomes" id="UP000680206"/>
    </source>
</evidence>
<proteinExistence type="predicted"/>
<keyword evidence="1" id="KW-0238">DNA-binding</keyword>
<organism evidence="1 2">
    <name type="scientific">Actinomadura violacea</name>
    <dbReference type="NCBI Taxonomy" id="2819934"/>
    <lineage>
        <taxon>Bacteria</taxon>
        <taxon>Bacillati</taxon>
        <taxon>Actinomycetota</taxon>
        <taxon>Actinomycetes</taxon>
        <taxon>Streptosporangiales</taxon>
        <taxon>Thermomonosporaceae</taxon>
        <taxon>Actinomadura</taxon>
    </lineage>
</organism>
<dbReference type="InterPro" id="IPR058532">
    <property type="entry name" value="YjbR/MT2646/Rv2570-like"/>
</dbReference>
<dbReference type="GO" id="GO:0003677">
    <property type="term" value="F:DNA binding"/>
    <property type="evidence" value="ECO:0007669"/>
    <property type="project" value="UniProtKB-KW"/>
</dbReference>
<dbReference type="EMBL" id="JAGEPF010000022">
    <property type="protein sequence ID" value="MBO2462461.1"/>
    <property type="molecule type" value="Genomic_DNA"/>
</dbReference>
<protein>
    <submittedName>
        <fullName evidence="1">MmcQ/YjbR family DNA-binding protein</fullName>
    </submittedName>
</protein>
<accession>A0ABS3S0C4</accession>
<evidence type="ECO:0000313" key="1">
    <source>
        <dbReference type="EMBL" id="MBO2462461.1"/>
    </source>
</evidence>
<dbReference type="InterPro" id="IPR038056">
    <property type="entry name" value="YjbR-like_sf"/>
</dbReference>
<dbReference type="Pfam" id="PF04237">
    <property type="entry name" value="YjbR"/>
    <property type="match status" value="1"/>
</dbReference>
<dbReference type="SUPFAM" id="SSF142906">
    <property type="entry name" value="YjbR-like"/>
    <property type="match status" value="1"/>
</dbReference>
<comment type="caution">
    <text evidence="1">The sequence shown here is derived from an EMBL/GenBank/DDBJ whole genome shotgun (WGS) entry which is preliminary data.</text>
</comment>